<protein>
    <submittedName>
        <fullName evidence="3">Reverse transcriptase</fullName>
    </submittedName>
</protein>
<proteinExistence type="predicted"/>
<accession>A0A183GXI6</accession>
<sequence length="98" mass="11034">MLNVGTLTSHSCELVEALERRKIDFCAVQEARWFCCMSRDISRGFKAVLCGSARTNSCVGMIASKRFRGTIASVERFDDCLMKVVVAAKERLYHFFSA</sequence>
<name>A0A183GXI6_HELPZ</name>
<keyword evidence="2" id="KW-1185">Reference proteome</keyword>
<reference evidence="3" key="2">
    <citation type="submission" date="2019-09" db="UniProtKB">
        <authorList>
            <consortium name="WormBaseParasite"/>
        </authorList>
    </citation>
    <scope>IDENTIFICATION</scope>
</reference>
<reference evidence="1 2" key="1">
    <citation type="submission" date="2018-11" db="EMBL/GenBank/DDBJ databases">
        <authorList>
            <consortium name="Pathogen Informatics"/>
        </authorList>
    </citation>
    <scope>NUCLEOTIDE SEQUENCE [LARGE SCALE GENOMIC DNA]</scope>
</reference>
<dbReference type="AlphaFoldDB" id="A0A183GXI6"/>
<evidence type="ECO:0000313" key="3">
    <source>
        <dbReference type="WBParaSite" id="HPBE_0002740601-mRNA-1"/>
    </source>
</evidence>
<organism evidence="2 3">
    <name type="scientific">Heligmosomoides polygyrus</name>
    <name type="common">Parasitic roundworm</name>
    <dbReference type="NCBI Taxonomy" id="6339"/>
    <lineage>
        <taxon>Eukaryota</taxon>
        <taxon>Metazoa</taxon>
        <taxon>Ecdysozoa</taxon>
        <taxon>Nematoda</taxon>
        <taxon>Chromadorea</taxon>
        <taxon>Rhabditida</taxon>
        <taxon>Rhabditina</taxon>
        <taxon>Rhabditomorpha</taxon>
        <taxon>Strongyloidea</taxon>
        <taxon>Heligmosomidae</taxon>
        <taxon>Heligmosomoides</taxon>
    </lineage>
</organism>
<accession>A0A3P8FCK2</accession>
<gene>
    <name evidence="1" type="ORF">HPBE_LOCUS27405</name>
</gene>
<dbReference type="OrthoDB" id="5852797at2759"/>
<evidence type="ECO:0000313" key="1">
    <source>
        <dbReference type="EMBL" id="VDP63520.1"/>
    </source>
</evidence>
<dbReference type="EMBL" id="UZAH01043671">
    <property type="protein sequence ID" value="VDP63520.1"/>
    <property type="molecule type" value="Genomic_DNA"/>
</dbReference>
<evidence type="ECO:0000313" key="2">
    <source>
        <dbReference type="Proteomes" id="UP000050761"/>
    </source>
</evidence>
<dbReference type="Proteomes" id="UP000050761">
    <property type="component" value="Unassembled WGS sequence"/>
</dbReference>
<dbReference type="WBParaSite" id="HPBE_0002740601-mRNA-1">
    <property type="protein sequence ID" value="HPBE_0002740601-mRNA-1"/>
    <property type="gene ID" value="HPBE_0002740601"/>
</dbReference>